<evidence type="ECO:0000256" key="8">
    <source>
        <dbReference type="ARBA" id="ARBA00022840"/>
    </source>
</evidence>
<evidence type="ECO:0000256" key="4">
    <source>
        <dbReference type="ARBA" id="ARBA00022692"/>
    </source>
</evidence>
<reference evidence="16 17" key="1">
    <citation type="journal article" date="2018" name="PLoS Genet.">
        <title>Population sequencing reveals clonal diversity and ancestral inbreeding in the grapevine cultivar Chardonnay.</title>
        <authorList>
            <person name="Roach M.J."/>
            <person name="Johnson D.L."/>
            <person name="Bohlmann J."/>
            <person name="van Vuuren H.J."/>
            <person name="Jones S.J."/>
            <person name="Pretorius I.S."/>
            <person name="Schmidt S.A."/>
            <person name="Borneman A.R."/>
        </authorList>
    </citation>
    <scope>NUCLEOTIDE SEQUENCE [LARGE SCALE GENOMIC DNA]</scope>
    <source>
        <strain evidence="17">cv. Chardonnay</strain>
        <tissue evidence="16">Leaf</tissue>
    </source>
</reference>
<protein>
    <submittedName>
        <fullName evidence="16">Receptor-like protein kinase FERONIA</fullName>
    </submittedName>
</protein>
<feature type="region of interest" description="Disordered" evidence="13">
    <location>
        <begin position="848"/>
        <end position="876"/>
    </location>
</feature>
<keyword evidence="8 12" id="KW-0067">ATP-binding</keyword>
<accession>A0A438CC88</accession>
<dbReference type="EMBL" id="QGNW01002336">
    <property type="protein sequence ID" value="RVW20818.1"/>
    <property type="molecule type" value="Genomic_DNA"/>
</dbReference>
<keyword evidence="5" id="KW-0732">Signal</keyword>
<sequence>MRNTGHRCLCLIIPSILTPVYLFIFLHYLTIPIAGYTYTPTENFAINCGSTGIWQALGRNWTGDVDSKFSPSEKGKLSTTSLAAEQPFESVPYSTARLSRNEFTYSFPLTAGQKYIRLHFYPSTYGDFDRSKAFFSVKTGGGYTLLSNFSAALAADDLGTSTIVREFCINFNEEGEKLNITFTPTAGADAYAFINGIEIVSMPDNLYYTAQDGGFKFIGQQNSFFVETDHALENVYRLNVGGRSLSPMHDTGMFRTWDADDEYCVKLAFVPANTSINLKFTQIPNYTAPLDVYRTARTMGNNKTENMGYNLTWFLPVDSGFSYLLRLHFCEFQPEIQEQHDREFAIIIANQTAENHADVITWSTGNGVPIYKDYGVMMPSQGSNKKQNLYIQLHPNPDSETVYNDAILNGIELFKLSNPEKSLAGPNPDPSEAPAPPPPVQSTSPKSNKTKLIAIAGSVVAGLIALSVIVLFIVWRGRRVRDSEPSDGGSWWGQFSYTSVKSTKTSRSSLPSDLCRHFTLQEVKVATNNFDQVFIIGVGGFGNVYKGYINGGTTPVAIKRLNPESQQGAQEFQTEIEMLSQLRHLHLVSLIGYCNDDREMILVYDYMAHGTLRDHLYKTDNPPLSWKQRLEICIGAARGLHYLHTGVKHTIIHRDVKTTNILLDEKWVAKVSDFGLSKMGPTSMSNAHVSTVVKGSFGYLDPEYYRRQQLTEKSDVYSFGVVLFEVLCARPPLNQTVEKERVSLAQWAPACYRDGKLEQIVDPFLKGKIAPDCLQKFGEIAVSCLQDQGIERPSMSDVVWGLQFAMQLQESAEQEMEKSGSWRKVKDEEAPLKASITDDSDDAYVLTSDSGGTWDSKSSGVMIQSSGEEKSSTSCESDALMSGAVFSEILNPKGR</sequence>
<comment type="subcellular location">
    <subcellularLocation>
        <location evidence="1">Membrane</location>
        <topology evidence="1">Single-pass type I membrane protein</topology>
    </subcellularLocation>
</comment>
<keyword evidence="2" id="KW-0723">Serine/threonine-protein kinase</keyword>
<dbReference type="Pfam" id="PF07714">
    <property type="entry name" value="PK_Tyr_Ser-Thr"/>
    <property type="match status" value="1"/>
</dbReference>
<name>A0A438CC88_VITVI</name>
<comment type="caution">
    <text evidence="16">The sequence shown here is derived from an EMBL/GenBank/DDBJ whole genome shotgun (WGS) entry which is preliminary data.</text>
</comment>
<proteinExistence type="predicted"/>
<dbReference type="SMART" id="SM00220">
    <property type="entry name" value="S_TKc"/>
    <property type="match status" value="1"/>
</dbReference>
<evidence type="ECO:0000256" key="11">
    <source>
        <dbReference type="ARBA" id="ARBA00023180"/>
    </source>
</evidence>
<dbReference type="GO" id="GO:0010038">
    <property type="term" value="P:response to metal ion"/>
    <property type="evidence" value="ECO:0007669"/>
    <property type="project" value="UniProtKB-ARBA"/>
</dbReference>
<keyword evidence="6 12" id="KW-0547">Nucleotide-binding</keyword>
<keyword evidence="11" id="KW-0325">Glycoprotein</keyword>
<dbReference type="FunFam" id="1.10.510.10:FF:000252">
    <property type="entry name" value="Receptor-like protein kinase FERONIA"/>
    <property type="match status" value="1"/>
</dbReference>
<dbReference type="FunFam" id="3.30.200.20:FF:000645">
    <property type="entry name" value="Receptor-like protein kinase FERONIA"/>
    <property type="match status" value="1"/>
</dbReference>
<dbReference type="PROSITE" id="PS00108">
    <property type="entry name" value="PROTEIN_KINASE_ST"/>
    <property type="match status" value="1"/>
</dbReference>
<keyword evidence="7 16" id="KW-0418">Kinase</keyword>
<dbReference type="GO" id="GO:0004674">
    <property type="term" value="F:protein serine/threonine kinase activity"/>
    <property type="evidence" value="ECO:0007669"/>
    <property type="project" value="UniProtKB-KW"/>
</dbReference>
<dbReference type="InterPro" id="IPR008271">
    <property type="entry name" value="Ser/Thr_kinase_AS"/>
</dbReference>
<feature type="binding site" evidence="12">
    <location>
        <position position="559"/>
    </location>
    <ligand>
        <name>ATP</name>
        <dbReference type="ChEBI" id="CHEBI:30616"/>
    </ligand>
</feature>
<evidence type="ECO:0000256" key="12">
    <source>
        <dbReference type="PROSITE-ProRule" id="PRU10141"/>
    </source>
</evidence>
<feature type="domain" description="Protein kinase" evidence="15">
    <location>
        <begin position="530"/>
        <end position="805"/>
    </location>
</feature>
<dbReference type="GO" id="GO:0016020">
    <property type="term" value="C:membrane"/>
    <property type="evidence" value="ECO:0007669"/>
    <property type="project" value="UniProtKB-SubCell"/>
</dbReference>
<keyword evidence="4 14" id="KW-0812">Transmembrane</keyword>
<keyword evidence="16" id="KW-0675">Receptor</keyword>
<evidence type="ECO:0000256" key="1">
    <source>
        <dbReference type="ARBA" id="ARBA00004479"/>
    </source>
</evidence>
<dbReference type="InterPro" id="IPR000719">
    <property type="entry name" value="Prot_kinase_dom"/>
</dbReference>
<dbReference type="SUPFAM" id="SSF56112">
    <property type="entry name" value="Protein kinase-like (PK-like)"/>
    <property type="match status" value="1"/>
</dbReference>
<dbReference type="Gene3D" id="1.10.510.10">
    <property type="entry name" value="Transferase(Phosphotransferase) domain 1"/>
    <property type="match status" value="1"/>
</dbReference>
<feature type="transmembrane region" description="Helical" evidence="14">
    <location>
        <begin position="452"/>
        <end position="475"/>
    </location>
</feature>
<dbReference type="PROSITE" id="PS00107">
    <property type="entry name" value="PROTEIN_KINASE_ATP"/>
    <property type="match status" value="1"/>
</dbReference>
<dbReference type="GO" id="GO:0005524">
    <property type="term" value="F:ATP binding"/>
    <property type="evidence" value="ECO:0007669"/>
    <property type="project" value="UniProtKB-UniRule"/>
</dbReference>
<dbReference type="FunFam" id="2.60.120.430:FF:000003">
    <property type="entry name" value="FERONIA receptor-like kinase"/>
    <property type="match status" value="1"/>
</dbReference>
<feature type="compositionally biased region" description="Pro residues" evidence="13">
    <location>
        <begin position="427"/>
        <end position="440"/>
    </location>
</feature>
<evidence type="ECO:0000256" key="2">
    <source>
        <dbReference type="ARBA" id="ARBA00022527"/>
    </source>
</evidence>
<dbReference type="InterPro" id="IPR017441">
    <property type="entry name" value="Protein_kinase_ATP_BS"/>
</dbReference>
<keyword evidence="9 14" id="KW-1133">Transmembrane helix</keyword>
<evidence type="ECO:0000256" key="13">
    <source>
        <dbReference type="SAM" id="MobiDB-lite"/>
    </source>
</evidence>
<dbReference type="PANTHER" id="PTHR34590">
    <property type="entry name" value="OS03G0124300 PROTEIN-RELATED"/>
    <property type="match status" value="1"/>
</dbReference>
<dbReference type="CDD" id="cd12087">
    <property type="entry name" value="TM_EGFR-like"/>
    <property type="match status" value="1"/>
</dbReference>
<dbReference type="Proteomes" id="UP000288805">
    <property type="component" value="Unassembled WGS sequence"/>
</dbReference>
<dbReference type="Gene3D" id="3.30.200.20">
    <property type="entry name" value="Phosphorylase Kinase, domain 1"/>
    <property type="match status" value="1"/>
</dbReference>
<dbReference type="CDD" id="cd14066">
    <property type="entry name" value="STKc_IRAK"/>
    <property type="match status" value="1"/>
</dbReference>
<dbReference type="Gene3D" id="2.60.120.430">
    <property type="entry name" value="Galactose-binding lectin"/>
    <property type="match status" value="2"/>
</dbReference>
<organism evidence="16 17">
    <name type="scientific">Vitis vinifera</name>
    <name type="common">Grape</name>
    <dbReference type="NCBI Taxonomy" id="29760"/>
    <lineage>
        <taxon>Eukaryota</taxon>
        <taxon>Viridiplantae</taxon>
        <taxon>Streptophyta</taxon>
        <taxon>Embryophyta</taxon>
        <taxon>Tracheophyta</taxon>
        <taxon>Spermatophyta</taxon>
        <taxon>Magnoliopsida</taxon>
        <taxon>eudicotyledons</taxon>
        <taxon>Gunneridae</taxon>
        <taxon>Pentapetalae</taxon>
        <taxon>rosids</taxon>
        <taxon>Vitales</taxon>
        <taxon>Vitaceae</taxon>
        <taxon>Viteae</taxon>
        <taxon>Vitis</taxon>
    </lineage>
</organism>
<evidence type="ECO:0000256" key="6">
    <source>
        <dbReference type="ARBA" id="ARBA00022741"/>
    </source>
</evidence>
<dbReference type="GO" id="GO:0004714">
    <property type="term" value="F:transmembrane receptor protein tyrosine kinase activity"/>
    <property type="evidence" value="ECO:0007669"/>
    <property type="project" value="InterPro"/>
</dbReference>
<dbReference type="AlphaFoldDB" id="A0A438CC88"/>
<evidence type="ECO:0000256" key="3">
    <source>
        <dbReference type="ARBA" id="ARBA00022679"/>
    </source>
</evidence>
<evidence type="ECO:0000256" key="10">
    <source>
        <dbReference type="ARBA" id="ARBA00023136"/>
    </source>
</evidence>
<feature type="region of interest" description="Disordered" evidence="13">
    <location>
        <begin position="419"/>
        <end position="446"/>
    </location>
</feature>
<evidence type="ECO:0000313" key="17">
    <source>
        <dbReference type="Proteomes" id="UP000288805"/>
    </source>
</evidence>
<dbReference type="InterPro" id="IPR024788">
    <property type="entry name" value="Malectin-like_Carb-bd_dom"/>
</dbReference>
<dbReference type="InterPro" id="IPR045272">
    <property type="entry name" value="ANXUR1/2-like"/>
</dbReference>
<keyword evidence="10 14" id="KW-0472">Membrane</keyword>
<evidence type="ECO:0000259" key="15">
    <source>
        <dbReference type="PROSITE" id="PS50011"/>
    </source>
</evidence>
<keyword evidence="3" id="KW-0808">Transferase</keyword>
<gene>
    <name evidence="16" type="primary">FER_8</name>
    <name evidence="16" type="ORF">CK203_114719</name>
</gene>
<dbReference type="PANTHER" id="PTHR34590:SF15">
    <property type="entry name" value="PROTEIN KINASE DOMAIN-CONTAINING PROTEIN"/>
    <property type="match status" value="1"/>
</dbReference>
<feature type="transmembrane region" description="Helical" evidence="14">
    <location>
        <begin position="9"/>
        <end position="29"/>
    </location>
</feature>
<dbReference type="Pfam" id="PF12819">
    <property type="entry name" value="Malectin_like"/>
    <property type="match status" value="1"/>
</dbReference>
<dbReference type="PROSITE" id="PS50011">
    <property type="entry name" value="PROTEIN_KINASE_DOM"/>
    <property type="match status" value="1"/>
</dbReference>
<dbReference type="InterPro" id="IPR011009">
    <property type="entry name" value="Kinase-like_dom_sf"/>
</dbReference>
<evidence type="ECO:0000256" key="9">
    <source>
        <dbReference type="ARBA" id="ARBA00022989"/>
    </source>
</evidence>
<evidence type="ECO:0000256" key="7">
    <source>
        <dbReference type="ARBA" id="ARBA00022777"/>
    </source>
</evidence>
<evidence type="ECO:0000256" key="5">
    <source>
        <dbReference type="ARBA" id="ARBA00022729"/>
    </source>
</evidence>
<dbReference type="InterPro" id="IPR001245">
    <property type="entry name" value="Ser-Thr/Tyr_kinase_cat_dom"/>
</dbReference>
<evidence type="ECO:0000256" key="14">
    <source>
        <dbReference type="SAM" id="Phobius"/>
    </source>
</evidence>
<dbReference type="FunFam" id="2.60.120.430:FF:000007">
    <property type="entry name" value="FERONIA receptor-like kinase"/>
    <property type="match status" value="1"/>
</dbReference>
<evidence type="ECO:0000313" key="16">
    <source>
        <dbReference type="EMBL" id="RVW20818.1"/>
    </source>
</evidence>